<protein>
    <submittedName>
        <fullName evidence="1">Uncharacterized protein</fullName>
    </submittedName>
</protein>
<organism evidence="1 2">
    <name type="scientific">Clostridium tarantellae</name>
    <dbReference type="NCBI Taxonomy" id="39493"/>
    <lineage>
        <taxon>Bacteria</taxon>
        <taxon>Bacillati</taxon>
        <taxon>Bacillota</taxon>
        <taxon>Clostridia</taxon>
        <taxon>Eubacteriales</taxon>
        <taxon>Clostridiaceae</taxon>
        <taxon>Clostridium</taxon>
    </lineage>
</organism>
<dbReference type="AlphaFoldDB" id="A0A6I1MMM8"/>
<comment type="caution">
    <text evidence="1">The sequence shown here is derived from an EMBL/GenBank/DDBJ whole genome shotgun (WGS) entry which is preliminary data.</text>
</comment>
<proteinExistence type="predicted"/>
<name>A0A6I1MMM8_9CLOT</name>
<dbReference type="EMBL" id="WHJC01000300">
    <property type="protein sequence ID" value="MPQ44746.1"/>
    <property type="molecule type" value="Genomic_DNA"/>
</dbReference>
<evidence type="ECO:0000313" key="2">
    <source>
        <dbReference type="Proteomes" id="UP000430345"/>
    </source>
</evidence>
<dbReference type="Proteomes" id="UP000430345">
    <property type="component" value="Unassembled WGS sequence"/>
</dbReference>
<sequence length="267" mass="32353">MKNDKLLIANKFNMDDIINPFLSLYANWVIGNKESQIQISEFDHILINFMFDYKNNIAMHYFHSENINLNNLLDLYELLKNKKEWYMEYNDLKLLSKMAFYLHKMKKSYKVCKYKEGITLFIIRLLIKAEFITSEVHFNLMKIWNNDREFLKLIESKNIKQVQENKLVKYNNSIELHKLLSCDFSVEILVEKIYKILQVLNDNLESDEDNILEIYSEYKYLYSSFDDFLNYRKTLKENELIKNLLIDIAHFREVIELIIKYENKENI</sequence>
<keyword evidence="2" id="KW-1185">Reference proteome</keyword>
<accession>A0A6I1MMM8</accession>
<reference evidence="1 2" key="1">
    <citation type="submission" date="2019-10" db="EMBL/GenBank/DDBJ databases">
        <title>The Genome Sequence of Clostridium tarantellae Isolated from Fish Brain.</title>
        <authorList>
            <person name="Bano L."/>
            <person name="Kiel M."/>
            <person name="Sales G."/>
            <person name="Doxey A.C."/>
            <person name="Mansfield M.J."/>
            <person name="Schiavone M."/>
            <person name="Rossetto O."/>
            <person name="Pirazzini M."/>
            <person name="Dobrindt U."/>
            <person name="Montecucco C."/>
        </authorList>
    </citation>
    <scope>NUCLEOTIDE SEQUENCE [LARGE SCALE GENOMIC DNA]</scope>
    <source>
        <strain evidence="1 2">DSM 3997</strain>
    </source>
</reference>
<evidence type="ECO:0000313" key="1">
    <source>
        <dbReference type="EMBL" id="MPQ44746.1"/>
    </source>
</evidence>
<dbReference type="RefSeq" id="WP_152891474.1">
    <property type="nucleotide sequence ID" value="NZ_WHJC01000300.1"/>
</dbReference>
<gene>
    <name evidence="1" type="ORF">GBZ86_13475</name>
</gene>